<accession>A0A4P6K0G6</accession>
<name>A0A4P6K0G6_KTERU</name>
<protein>
    <recommendedName>
        <fullName evidence="2">histidine kinase</fullName>
        <ecNumber evidence="2">2.7.13.3</ecNumber>
    </recommendedName>
</protein>
<keyword evidence="13" id="KW-1185">Reference proteome</keyword>
<evidence type="ECO:0000313" key="13">
    <source>
        <dbReference type="Proteomes" id="UP000290365"/>
    </source>
</evidence>
<dbReference type="InterPro" id="IPR005467">
    <property type="entry name" value="His_kinase_dom"/>
</dbReference>
<feature type="transmembrane region" description="Helical" evidence="10">
    <location>
        <begin position="183"/>
        <end position="204"/>
    </location>
</feature>
<comment type="catalytic activity">
    <reaction evidence="1">
        <text>ATP + protein L-histidine = ADP + protein N-phospho-L-histidine.</text>
        <dbReference type="EC" id="2.7.13.3"/>
    </reaction>
</comment>
<dbReference type="EMBL" id="CP035758">
    <property type="protein sequence ID" value="QBD81627.1"/>
    <property type="molecule type" value="Genomic_DNA"/>
</dbReference>
<feature type="transmembrane region" description="Helical" evidence="10">
    <location>
        <begin position="34"/>
        <end position="59"/>
    </location>
</feature>
<dbReference type="PANTHER" id="PTHR24421:SF10">
    <property type="entry name" value="NITRATE_NITRITE SENSOR PROTEIN NARQ"/>
    <property type="match status" value="1"/>
</dbReference>
<feature type="transmembrane region" description="Helical" evidence="10">
    <location>
        <begin position="289"/>
        <end position="313"/>
    </location>
</feature>
<dbReference type="Gene3D" id="3.30.565.10">
    <property type="entry name" value="Histidine kinase-like ATPase, C-terminal domain"/>
    <property type="match status" value="1"/>
</dbReference>
<dbReference type="GO" id="GO:0000155">
    <property type="term" value="F:phosphorelay sensor kinase activity"/>
    <property type="evidence" value="ECO:0007669"/>
    <property type="project" value="InterPro"/>
</dbReference>
<dbReference type="SMART" id="SM00387">
    <property type="entry name" value="HATPase_c"/>
    <property type="match status" value="1"/>
</dbReference>
<keyword evidence="10" id="KW-0812">Transmembrane</keyword>
<keyword evidence="8" id="KW-0902">Two-component regulatory system</keyword>
<dbReference type="InterPro" id="IPR029016">
    <property type="entry name" value="GAF-like_dom_sf"/>
</dbReference>
<keyword evidence="3" id="KW-0597">Phosphoprotein</keyword>
<evidence type="ECO:0000256" key="2">
    <source>
        <dbReference type="ARBA" id="ARBA00012438"/>
    </source>
</evidence>
<keyword evidence="7" id="KW-0067">ATP-binding</keyword>
<feature type="transmembrane region" description="Helical" evidence="10">
    <location>
        <begin position="156"/>
        <end position="176"/>
    </location>
</feature>
<dbReference type="EC" id="2.7.13.3" evidence="2"/>
<dbReference type="InterPro" id="IPR050482">
    <property type="entry name" value="Sensor_HK_TwoCompSys"/>
</dbReference>
<feature type="transmembrane region" description="Helical" evidence="10">
    <location>
        <begin position="123"/>
        <end position="144"/>
    </location>
</feature>
<sequence length="718" mass="80062">MNRERQTEGENAETTSLPSERVESQGQVRSSWLLLARIIWTIITLLSLLQFVVLLPAIFKLYWQVCQHQCALTETRPGVWGISPTFYASYHLVFLSVLMVVCSTIGILLFWQTRGKQSVDFMAFLASLMMVTIGPSIVLNIVYLQWPPTQLDAATMLGFGLLSCGNILLILFLFLFPNGRFAPGWMIVPVSILISALLFCNLFLRVAQTLGVRLPAYVLTVALVIFTLMTVGAFALSVASQVYKYRRISTAAQQQQTKWIVLGIVVLFVAFIVQQFFNWVLPSNALTTLLYMTIAYCAYLCLPLSIGLALLRYQLWNVTILINRALVYGVLTALVIGWYVLVVGGLGTLLQASGNPLISLLAIGMIALLIHPLRIRLQQAVNRLLYGERDDPYTVLSRLGQRLEMAMAAEALLPTIAETVAGTFKIPYAAVTLKQGEQFSVVAAYGQPTQDLLHFPLKHQTEVVGELILAPRSPGEPFTTADKRLLADLERQAGATAHSVILARALQRSRERLVTAREEERRRIRRDLHDGLGPVLGSQMLKLDALRQLMQRDLVRAESLLVDLKQQTQLSIAEIRRLVYDLRPQSLDELGLIFALQEQAAYYERSGVKIIFEIAQPLPLLSAAQEVAIYRIIQEALTNVVRHAQAQNCTVRLTWEDTLSIEICDDGRGLPEQRRSGIGLSSMFERASELGGICTIEMRTTGGTCVHVCIPLLKEDIP</sequence>
<dbReference type="SUPFAM" id="SSF55781">
    <property type="entry name" value="GAF domain-like"/>
    <property type="match status" value="1"/>
</dbReference>
<dbReference type="CDD" id="cd16917">
    <property type="entry name" value="HATPase_UhpB-NarQ-NarX-like"/>
    <property type="match status" value="1"/>
</dbReference>
<gene>
    <name evidence="12" type="ORF">EPA93_38915</name>
</gene>
<dbReference type="InterPro" id="IPR036890">
    <property type="entry name" value="HATPase_C_sf"/>
</dbReference>
<dbReference type="InterPro" id="IPR003594">
    <property type="entry name" value="HATPase_dom"/>
</dbReference>
<dbReference type="Gene3D" id="3.30.450.40">
    <property type="match status" value="1"/>
</dbReference>
<proteinExistence type="predicted"/>
<evidence type="ECO:0000256" key="6">
    <source>
        <dbReference type="ARBA" id="ARBA00022777"/>
    </source>
</evidence>
<feature type="region of interest" description="Disordered" evidence="9">
    <location>
        <begin position="1"/>
        <end position="22"/>
    </location>
</feature>
<dbReference type="AlphaFoldDB" id="A0A4P6K0G6"/>
<dbReference type="InterPro" id="IPR011712">
    <property type="entry name" value="Sig_transdc_His_kin_sub3_dim/P"/>
</dbReference>
<dbReference type="KEGG" id="kbs:EPA93_38915"/>
<dbReference type="Gene3D" id="1.20.5.1930">
    <property type="match status" value="1"/>
</dbReference>
<keyword evidence="10" id="KW-1133">Transmembrane helix</keyword>
<keyword evidence="5" id="KW-0547">Nucleotide-binding</keyword>
<feature type="transmembrane region" description="Helical" evidence="10">
    <location>
        <begin position="356"/>
        <end position="373"/>
    </location>
</feature>
<reference evidence="12 13" key="1">
    <citation type="submission" date="2019-01" db="EMBL/GenBank/DDBJ databases">
        <title>Ktedonosporobacter rubrisoli SCAWS-G2.</title>
        <authorList>
            <person name="Huang Y."/>
            <person name="Yan B."/>
        </authorList>
    </citation>
    <scope>NUCLEOTIDE SEQUENCE [LARGE SCALE GENOMIC DNA]</scope>
    <source>
        <strain evidence="12 13">SCAWS-G2</strain>
    </source>
</reference>
<feature type="transmembrane region" description="Helical" evidence="10">
    <location>
        <begin position="325"/>
        <end position="350"/>
    </location>
</feature>
<feature type="transmembrane region" description="Helical" evidence="10">
    <location>
        <begin position="90"/>
        <end position="111"/>
    </location>
</feature>
<feature type="transmembrane region" description="Helical" evidence="10">
    <location>
        <begin position="259"/>
        <end position="277"/>
    </location>
</feature>
<dbReference type="GO" id="GO:0016020">
    <property type="term" value="C:membrane"/>
    <property type="evidence" value="ECO:0007669"/>
    <property type="project" value="InterPro"/>
</dbReference>
<evidence type="ECO:0000256" key="5">
    <source>
        <dbReference type="ARBA" id="ARBA00022741"/>
    </source>
</evidence>
<dbReference type="RefSeq" id="WP_129892688.1">
    <property type="nucleotide sequence ID" value="NZ_CP035758.1"/>
</dbReference>
<keyword evidence="6 12" id="KW-0418">Kinase</keyword>
<keyword evidence="4" id="KW-0808">Transferase</keyword>
<feature type="transmembrane region" description="Helical" evidence="10">
    <location>
        <begin position="216"/>
        <end position="238"/>
    </location>
</feature>
<dbReference type="SUPFAM" id="SSF55874">
    <property type="entry name" value="ATPase domain of HSP90 chaperone/DNA topoisomerase II/histidine kinase"/>
    <property type="match status" value="1"/>
</dbReference>
<evidence type="ECO:0000256" key="3">
    <source>
        <dbReference type="ARBA" id="ARBA00022553"/>
    </source>
</evidence>
<dbReference type="GO" id="GO:0046983">
    <property type="term" value="F:protein dimerization activity"/>
    <property type="evidence" value="ECO:0007669"/>
    <property type="project" value="InterPro"/>
</dbReference>
<dbReference type="Pfam" id="PF07730">
    <property type="entry name" value="HisKA_3"/>
    <property type="match status" value="1"/>
</dbReference>
<evidence type="ECO:0000256" key="7">
    <source>
        <dbReference type="ARBA" id="ARBA00022840"/>
    </source>
</evidence>
<keyword evidence="10" id="KW-0472">Membrane</keyword>
<dbReference type="OrthoDB" id="136463at2"/>
<dbReference type="GO" id="GO:0005524">
    <property type="term" value="F:ATP binding"/>
    <property type="evidence" value="ECO:0007669"/>
    <property type="project" value="UniProtKB-KW"/>
</dbReference>
<evidence type="ECO:0000256" key="8">
    <source>
        <dbReference type="ARBA" id="ARBA00023012"/>
    </source>
</evidence>
<dbReference type="PROSITE" id="PS50109">
    <property type="entry name" value="HIS_KIN"/>
    <property type="match status" value="1"/>
</dbReference>
<evidence type="ECO:0000256" key="1">
    <source>
        <dbReference type="ARBA" id="ARBA00000085"/>
    </source>
</evidence>
<dbReference type="PANTHER" id="PTHR24421">
    <property type="entry name" value="NITRATE/NITRITE SENSOR PROTEIN NARX-RELATED"/>
    <property type="match status" value="1"/>
</dbReference>
<dbReference type="Pfam" id="PF02518">
    <property type="entry name" value="HATPase_c"/>
    <property type="match status" value="1"/>
</dbReference>
<dbReference type="Proteomes" id="UP000290365">
    <property type="component" value="Chromosome"/>
</dbReference>
<evidence type="ECO:0000256" key="10">
    <source>
        <dbReference type="SAM" id="Phobius"/>
    </source>
</evidence>
<evidence type="ECO:0000256" key="4">
    <source>
        <dbReference type="ARBA" id="ARBA00022679"/>
    </source>
</evidence>
<evidence type="ECO:0000313" key="12">
    <source>
        <dbReference type="EMBL" id="QBD81627.1"/>
    </source>
</evidence>
<feature type="domain" description="Histidine kinase" evidence="11">
    <location>
        <begin position="523"/>
        <end position="714"/>
    </location>
</feature>
<feature type="compositionally biased region" description="Polar residues" evidence="9">
    <location>
        <begin position="12"/>
        <end position="22"/>
    </location>
</feature>
<evidence type="ECO:0000259" key="11">
    <source>
        <dbReference type="PROSITE" id="PS50109"/>
    </source>
</evidence>
<organism evidence="12 13">
    <name type="scientific">Ktedonosporobacter rubrisoli</name>
    <dbReference type="NCBI Taxonomy" id="2509675"/>
    <lineage>
        <taxon>Bacteria</taxon>
        <taxon>Bacillati</taxon>
        <taxon>Chloroflexota</taxon>
        <taxon>Ktedonobacteria</taxon>
        <taxon>Ktedonobacterales</taxon>
        <taxon>Ktedonosporobacteraceae</taxon>
        <taxon>Ktedonosporobacter</taxon>
    </lineage>
</organism>
<evidence type="ECO:0000256" key="9">
    <source>
        <dbReference type="SAM" id="MobiDB-lite"/>
    </source>
</evidence>